<organism evidence="2 3">
    <name type="scientific">Meira miltonrushii</name>
    <dbReference type="NCBI Taxonomy" id="1280837"/>
    <lineage>
        <taxon>Eukaryota</taxon>
        <taxon>Fungi</taxon>
        <taxon>Dikarya</taxon>
        <taxon>Basidiomycota</taxon>
        <taxon>Ustilaginomycotina</taxon>
        <taxon>Exobasidiomycetes</taxon>
        <taxon>Exobasidiales</taxon>
        <taxon>Brachybasidiaceae</taxon>
        <taxon>Meira</taxon>
    </lineage>
</organism>
<proteinExistence type="predicted"/>
<dbReference type="PANTHER" id="PTHR31014:SF0">
    <property type="entry name" value="MITOCHONDRIAL TRANSLATION SYSTEM COMPONENT PET127-RELATED"/>
    <property type="match status" value="1"/>
</dbReference>
<evidence type="ECO:0000313" key="3">
    <source>
        <dbReference type="Proteomes" id="UP000245771"/>
    </source>
</evidence>
<feature type="region of interest" description="Disordered" evidence="1">
    <location>
        <begin position="64"/>
        <end position="278"/>
    </location>
</feature>
<sequence>MYSNARGILARQAVQRYKKQSDILPTAFLIATRASLYPQSQNRIIPDYRYAGFHNTARYNESIKRKRLHRSKSITSAQEIRSRRRRKGLAGQLTKAIEEQTENARKAKERSIKSKGDSSKVEQASDEKGKSLWSRVLSALRTGSEPAKEQDDEQPPKETRKKSKREAMKGKRSGLKKLVKEAISSTNPEFLNEKKPQSTKYLYPDLKVPESNKEKYSQQSVSSNSKEASHFQEIRQSKGAEHSKQNSDSSQHAQPAEKRPPKSIRDGDDKNYRPTTLLTGDAMEKARIVRPNEKAMEVGDRNIGDYLPSEHIPSVGSPQYDQWHEEAKWTTPIGGIISSKEIGIEEVEPLRKMDVATLSHGLDRVLFNPGIHWLRDERSGIYNFDPEIRNLYDVDLFDYSALPPYLTSSIDEELAKLTQKHAKRYSGSTSSLTALLSHVYFCISSWKHPPLTGFTEGFQHLPKGFSFGATLPAASLLRRFEDEALDGSQEKSVRYAVDNDKSEGGKENNNYVLTQLGKSVEKLLTSDTEEYEKYLRINSHKLSEEEKTKKEAYYYSKTDKFMMRSQLDCSDDRLPRRTFDLKTRAVIAVRQDRANWVESSGYMIRHNTGVQESFERELWDMSRGTLLKYYFQARIGNMDGIMVAYHSTSTMFGFQYLSREELAQRLFSSEEMAEQAFRLSIGMLEKVLDAATSYFPDDTLKITMDAQNDPLGREESHLLVFVTPESGEQSESTEGEKKMGNSKTLLLEVHVDRYLSGALVHGPVNFSQPKGYSIDVSREDEIARRERLELPPLEWKVEYRITPRSELTEEETEAKLQKVRKRQTNLAALLLPNVEALNERERERELQLSKNPEALEKFLEDRRTGKAAGMPPAPGQVVLGVTDDVSSQEAEAVRMLEEQEVEESQSESATDEQIHLASVDNGDDVTARADIPERPIAQDKGSQQKWVRETKRVKRLRRLARLGQQDKDEREKTDKLELYERRG</sequence>
<reference evidence="2 3" key="1">
    <citation type="journal article" date="2018" name="Mol. Biol. Evol.">
        <title>Broad Genomic Sampling Reveals a Smut Pathogenic Ancestry of the Fungal Clade Ustilaginomycotina.</title>
        <authorList>
            <person name="Kijpornyongpan T."/>
            <person name="Mondo S.J."/>
            <person name="Barry K."/>
            <person name="Sandor L."/>
            <person name="Lee J."/>
            <person name="Lipzen A."/>
            <person name="Pangilinan J."/>
            <person name="LaButti K."/>
            <person name="Hainaut M."/>
            <person name="Henrissat B."/>
            <person name="Grigoriev I.V."/>
            <person name="Spatafora J.W."/>
            <person name="Aime M.C."/>
        </authorList>
    </citation>
    <scope>NUCLEOTIDE SEQUENCE [LARGE SCALE GENOMIC DNA]</scope>
    <source>
        <strain evidence="2 3">MCA 3882</strain>
    </source>
</reference>
<feature type="compositionally biased region" description="Basic and acidic residues" evidence="1">
    <location>
        <begin position="255"/>
        <end position="272"/>
    </location>
</feature>
<dbReference type="OrthoDB" id="10249045at2759"/>
<feature type="compositionally biased region" description="Basic and acidic residues" evidence="1">
    <location>
        <begin position="96"/>
        <end position="130"/>
    </location>
</feature>
<dbReference type="GeneID" id="37020911"/>
<dbReference type="Proteomes" id="UP000245771">
    <property type="component" value="Unassembled WGS sequence"/>
</dbReference>
<dbReference type="PANTHER" id="PTHR31014">
    <property type="entry name" value="MITOCHONDRIAL TRANSLATION SYSTEM COMPONENT PET127-RELATED"/>
    <property type="match status" value="1"/>
</dbReference>
<dbReference type="AlphaFoldDB" id="A0A316V8E2"/>
<feature type="region of interest" description="Disordered" evidence="1">
    <location>
        <begin position="895"/>
        <end position="949"/>
    </location>
</feature>
<dbReference type="EMBL" id="KZ819604">
    <property type="protein sequence ID" value="PWN33766.1"/>
    <property type="molecule type" value="Genomic_DNA"/>
</dbReference>
<accession>A0A316V8E2</accession>
<feature type="compositionally biased region" description="Basic and acidic residues" evidence="1">
    <location>
        <begin position="964"/>
        <end position="983"/>
    </location>
</feature>
<dbReference type="STRING" id="1280837.A0A316V8E2"/>
<dbReference type="Pfam" id="PF08634">
    <property type="entry name" value="Pet127"/>
    <property type="match status" value="1"/>
</dbReference>
<feature type="compositionally biased region" description="Basic and acidic residues" evidence="1">
    <location>
        <begin position="925"/>
        <end position="937"/>
    </location>
</feature>
<dbReference type="InterPro" id="IPR013943">
    <property type="entry name" value="Pet127"/>
</dbReference>
<dbReference type="RefSeq" id="XP_025354068.1">
    <property type="nucleotide sequence ID" value="XM_025499130.1"/>
</dbReference>
<feature type="compositionally biased region" description="Basic residues" evidence="1">
    <location>
        <begin position="159"/>
        <end position="177"/>
    </location>
</feature>
<feature type="compositionally biased region" description="Basic and acidic residues" evidence="1">
    <location>
        <begin position="227"/>
        <end position="245"/>
    </location>
</feature>
<dbReference type="GO" id="GO:0000964">
    <property type="term" value="P:mitochondrial RNA 5'-end processing"/>
    <property type="evidence" value="ECO:0007669"/>
    <property type="project" value="TreeGrafter"/>
</dbReference>
<evidence type="ECO:0000313" key="2">
    <source>
        <dbReference type="EMBL" id="PWN33766.1"/>
    </source>
</evidence>
<keyword evidence="3" id="KW-1185">Reference proteome</keyword>
<evidence type="ECO:0000256" key="1">
    <source>
        <dbReference type="SAM" id="MobiDB-lite"/>
    </source>
</evidence>
<dbReference type="GO" id="GO:0005740">
    <property type="term" value="C:mitochondrial envelope"/>
    <property type="evidence" value="ECO:0007669"/>
    <property type="project" value="TreeGrafter"/>
</dbReference>
<feature type="compositionally biased region" description="Basic and acidic residues" evidence="1">
    <location>
        <begin position="146"/>
        <end position="158"/>
    </location>
</feature>
<feature type="compositionally biased region" description="Polar residues" evidence="1">
    <location>
        <begin position="217"/>
        <end position="226"/>
    </location>
</feature>
<protein>
    <submittedName>
        <fullName evidence="2">Pet127-domain-containing protein</fullName>
    </submittedName>
</protein>
<dbReference type="InParanoid" id="A0A316V8E2"/>
<feature type="region of interest" description="Disordered" evidence="1">
    <location>
        <begin position="961"/>
        <end position="983"/>
    </location>
</feature>
<name>A0A316V8E2_9BASI</name>
<gene>
    <name evidence="2" type="ORF">FA14DRAFT_161452</name>
</gene>
<feature type="compositionally biased region" description="Basic and acidic residues" evidence="1">
    <location>
        <begin position="207"/>
        <end position="216"/>
    </location>
</feature>